<accession>A0ACD5YCE7</accession>
<sequence length="693" mass="77554">MCPSQTATELSVPRGAAGEMASHSGGESADYLSALPDDLLHRIVSSLKAWEVVRTSMLARRWRHLWASAHSLDLRTRCSTRDCAPDELRDFIHCLFLFRDAAAPVDTLRLRSSDMMGDFSDDDSSDWISVAMMRKARVIHVVGHRRFPALLKGVSFVSCHLKVLKLSYARLDARILGQLSSSCTCLEELDLKDCLVVGDAIVSASLRTLTMLECKIHRDFSVAAPNLVHLHLITPYRRVPLFKNLGSLVTGTIKVEDYFLSDDVSEDDDDEHITDQEDCDETTDDDDNGPQHINDQEDCDETADDPDNSNHGSGRSENISDQEDCDELGTSEDDDNTNCGSEHANGQEDRDETTDDDDDGCNCGFEHIMDQEDCDETSYDDGNCNRGSEHLTDQEDCGETTDDEGDDNHNNDTDKRDNYNLYDDFGCIGEDGDFEESNYEEDGSVNSNNSDIGYGCGGHHDSDIDSDDNTYEYSEIAKEAKYSYYPDSQNSSRDANSHRYGNIEMNDSAYLGGQNILQSLSNVTSLGLLTDAGEVVLSRELRRCPTFSNLTTLSLGEWCMAADFDAVIFLLQHSPNIQRLFLQLKLNFDTRSRKAFETGIKLQGRSFTCKDLQMVKIKCSKDDARVHKLANLFIANGIPLEKIVVRRSGSAYLRAQELTDQAMYELMLFGPKWTNTKSIKFLERSSLVAEIRL</sequence>
<protein>
    <submittedName>
        <fullName evidence="1">Uncharacterized protein</fullName>
    </submittedName>
</protein>
<evidence type="ECO:0000313" key="2">
    <source>
        <dbReference type="Proteomes" id="UP001732700"/>
    </source>
</evidence>
<name>A0ACD5YCE7_AVESA</name>
<reference evidence="1" key="1">
    <citation type="submission" date="2021-05" db="EMBL/GenBank/DDBJ databases">
        <authorList>
            <person name="Scholz U."/>
            <person name="Mascher M."/>
            <person name="Fiebig A."/>
        </authorList>
    </citation>
    <scope>NUCLEOTIDE SEQUENCE [LARGE SCALE GENOMIC DNA]</scope>
</reference>
<reference evidence="1" key="2">
    <citation type="submission" date="2025-09" db="UniProtKB">
        <authorList>
            <consortium name="EnsemblPlants"/>
        </authorList>
    </citation>
    <scope>IDENTIFICATION</scope>
</reference>
<proteinExistence type="predicted"/>
<dbReference type="EnsemblPlants" id="AVESA.00010b.r2.5DG0946820.1">
    <property type="protein sequence ID" value="AVESA.00010b.r2.5DG0946820.1.CDS"/>
    <property type="gene ID" value="AVESA.00010b.r2.5DG0946820"/>
</dbReference>
<evidence type="ECO:0000313" key="1">
    <source>
        <dbReference type="EnsemblPlants" id="AVESA.00010b.r2.5DG0946820.1.CDS"/>
    </source>
</evidence>
<dbReference type="Proteomes" id="UP001732700">
    <property type="component" value="Chromosome 5D"/>
</dbReference>
<organism evidence="1 2">
    <name type="scientific">Avena sativa</name>
    <name type="common">Oat</name>
    <dbReference type="NCBI Taxonomy" id="4498"/>
    <lineage>
        <taxon>Eukaryota</taxon>
        <taxon>Viridiplantae</taxon>
        <taxon>Streptophyta</taxon>
        <taxon>Embryophyta</taxon>
        <taxon>Tracheophyta</taxon>
        <taxon>Spermatophyta</taxon>
        <taxon>Magnoliopsida</taxon>
        <taxon>Liliopsida</taxon>
        <taxon>Poales</taxon>
        <taxon>Poaceae</taxon>
        <taxon>BOP clade</taxon>
        <taxon>Pooideae</taxon>
        <taxon>Poodae</taxon>
        <taxon>Poeae</taxon>
        <taxon>Poeae Chloroplast Group 1 (Aveneae type)</taxon>
        <taxon>Aveninae</taxon>
        <taxon>Avena</taxon>
    </lineage>
</organism>
<keyword evidence="2" id="KW-1185">Reference proteome</keyword>